<reference evidence="1 2" key="1">
    <citation type="submission" date="2016-04" db="EMBL/GenBank/DDBJ databases">
        <title>Complete Genome Sequence of Chryseobacterium sp. IHBB 10212.</title>
        <authorList>
            <person name="Pal M."/>
            <person name="Swarnkar M.K."/>
            <person name="Kaushal K."/>
            <person name="Chhibber S."/>
            <person name="Singh A.K."/>
            <person name="Gulati A."/>
        </authorList>
    </citation>
    <scope>NUCLEOTIDE SEQUENCE [LARGE SCALE GENOMIC DNA]</scope>
    <source>
        <strain evidence="1 2">IHBB 10212</strain>
    </source>
</reference>
<dbReference type="STRING" id="1685010.A0O34_01200"/>
<protein>
    <recommendedName>
        <fullName evidence="3">RHS repeat-associated core domain-containing protein</fullName>
    </recommendedName>
</protein>
<gene>
    <name evidence="1" type="ORF">A0O34_01200</name>
</gene>
<evidence type="ECO:0000313" key="1">
    <source>
        <dbReference type="EMBL" id="ANF49257.1"/>
    </source>
</evidence>
<dbReference type="KEGG" id="chh:A0O34_01200"/>
<dbReference type="Gene3D" id="2.180.10.10">
    <property type="entry name" value="RHS repeat-associated core"/>
    <property type="match status" value="1"/>
</dbReference>
<dbReference type="EMBL" id="CP015199">
    <property type="protein sequence ID" value="ANF49257.1"/>
    <property type="molecule type" value="Genomic_DNA"/>
</dbReference>
<evidence type="ECO:0008006" key="3">
    <source>
        <dbReference type="Google" id="ProtNLM"/>
    </source>
</evidence>
<keyword evidence="2" id="KW-1185">Reference proteome</keyword>
<sequence length="277" mass="30770">MSDIGRWGVMDPLAELYYPMSAYNYGANNPIKFIDPTGMWITITDGGNTYRYMNGGLYSQNSSTKAWDAAENIPENSYAAKILSALNSMTGGDTNSFGSMFLEKFSNDQINTDISTSKGTANAGLNVTFIDGKGILTDFDQKVSLETTMLGEKKKALQSPFYVTLFHELGHAWLNQTVSNSELRTVWLDGEKQQLSKDVNRSEIAASYIENMLRSEQGLPLRISYSPDAPSGVIDTKSIRLSPAQINIGTGFNFRNRIFTMPNDVQVIYNRIINSKK</sequence>
<dbReference type="Proteomes" id="UP000077824">
    <property type="component" value="Chromosome"/>
</dbReference>
<name>A0A172XQF6_9FLAO</name>
<organism evidence="1 2">
    <name type="scientific">Chryseobacterium glaciei</name>
    <dbReference type="NCBI Taxonomy" id="1685010"/>
    <lineage>
        <taxon>Bacteria</taxon>
        <taxon>Pseudomonadati</taxon>
        <taxon>Bacteroidota</taxon>
        <taxon>Flavobacteriia</taxon>
        <taxon>Flavobacteriales</taxon>
        <taxon>Weeksellaceae</taxon>
        <taxon>Chryseobacterium group</taxon>
        <taxon>Chryseobacterium</taxon>
    </lineage>
</organism>
<evidence type="ECO:0000313" key="2">
    <source>
        <dbReference type="Proteomes" id="UP000077824"/>
    </source>
</evidence>
<dbReference type="AlphaFoldDB" id="A0A172XQF6"/>
<accession>A0A172XQF6</accession>
<proteinExistence type="predicted"/>